<dbReference type="InterPro" id="IPR009799">
    <property type="entry name" value="EthD_dom"/>
</dbReference>
<dbReference type="OrthoDB" id="2519291at2759"/>
<keyword evidence="4" id="KW-1185">Reference proteome</keyword>
<dbReference type="EMBL" id="ML977558">
    <property type="protein sequence ID" value="KAF2007137.1"/>
    <property type="molecule type" value="Genomic_DNA"/>
</dbReference>
<evidence type="ECO:0000313" key="3">
    <source>
        <dbReference type="EMBL" id="KAF2007137.1"/>
    </source>
</evidence>
<organism evidence="3 4">
    <name type="scientific">Amniculicola lignicola CBS 123094</name>
    <dbReference type="NCBI Taxonomy" id="1392246"/>
    <lineage>
        <taxon>Eukaryota</taxon>
        <taxon>Fungi</taxon>
        <taxon>Dikarya</taxon>
        <taxon>Ascomycota</taxon>
        <taxon>Pezizomycotina</taxon>
        <taxon>Dothideomycetes</taxon>
        <taxon>Pleosporomycetidae</taxon>
        <taxon>Pleosporales</taxon>
        <taxon>Amniculicolaceae</taxon>
        <taxon>Amniculicola</taxon>
    </lineage>
</organism>
<dbReference type="GO" id="GO:0016491">
    <property type="term" value="F:oxidoreductase activity"/>
    <property type="evidence" value="ECO:0007669"/>
    <property type="project" value="InterPro"/>
</dbReference>
<protein>
    <recommendedName>
        <fullName evidence="2">EthD domain-containing protein</fullName>
    </recommendedName>
</protein>
<dbReference type="Proteomes" id="UP000799779">
    <property type="component" value="Unassembled WGS sequence"/>
</dbReference>
<sequence length="179" mass="20379">MTYTIILFVTRKPTITPDEFKDHWENKHIPLLQSITGSLFPIHVRQYLIRIDRKGFGGPANRNHPLLLLRGTVDDFDYDAIAHLTFESEKAFHQFYHVIYETTAQAQLAADEKRFLDTEKMKTVVVGNTAVSRPHLQAQFIKTFSNCQLGGDIKAPKAFDLPVLSSGSSTPTFKSEWDI</sequence>
<accession>A0A6A5WZZ4</accession>
<dbReference type="Pfam" id="PF07110">
    <property type="entry name" value="EthD"/>
    <property type="match status" value="1"/>
</dbReference>
<reference evidence="3" key="1">
    <citation type="journal article" date="2020" name="Stud. Mycol.">
        <title>101 Dothideomycetes genomes: a test case for predicting lifestyles and emergence of pathogens.</title>
        <authorList>
            <person name="Haridas S."/>
            <person name="Albert R."/>
            <person name="Binder M."/>
            <person name="Bloem J."/>
            <person name="Labutti K."/>
            <person name="Salamov A."/>
            <person name="Andreopoulos B."/>
            <person name="Baker S."/>
            <person name="Barry K."/>
            <person name="Bills G."/>
            <person name="Bluhm B."/>
            <person name="Cannon C."/>
            <person name="Castanera R."/>
            <person name="Culley D."/>
            <person name="Daum C."/>
            <person name="Ezra D."/>
            <person name="Gonzalez J."/>
            <person name="Henrissat B."/>
            <person name="Kuo A."/>
            <person name="Liang C."/>
            <person name="Lipzen A."/>
            <person name="Lutzoni F."/>
            <person name="Magnuson J."/>
            <person name="Mondo S."/>
            <person name="Nolan M."/>
            <person name="Ohm R."/>
            <person name="Pangilinan J."/>
            <person name="Park H.-J."/>
            <person name="Ramirez L."/>
            <person name="Alfaro M."/>
            <person name="Sun H."/>
            <person name="Tritt A."/>
            <person name="Yoshinaga Y."/>
            <person name="Zwiers L.-H."/>
            <person name="Turgeon B."/>
            <person name="Goodwin S."/>
            <person name="Spatafora J."/>
            <person name="Crous P."/>
            <person name="Grigoriev I."/>
        </authorList>
    </citation>
    <scope>NUCLEOTIDE SEQUENCE</scope>
    <source>
        <strain evidence="3">CBS 123094</strain>
    </source>
</reference>
<dbReference type="SUPFAM" id="SSF54909">
    <property type="entry name" value="Dimeric alpha+beta barrel"/>
    <property type="match status" value="1"/>
</dbReference>
<evidence type="ECO:0000313" key="4">
    <source>
        <dbReference type="Proteomes" id="UP000799779"/>
    </source>
</evidence>
<feature type="domain" description="EthD" evidence="2">
    <location>
        <begin position="12"/>
        <end position="118"/>
    </location>
</feature>
<proteinExistence type="inferred from homology"/>
<gene>
    <name evidence="3" type="ORF">P154DRAFT_517545</name>
</gene>
<evidence type="ECO:0000259" key="2">
    <source>
        <dbReference type="Pfam" id="PF07110"/>
    </source>
</evidence>
<comment type="similarity">
    <text evidence="1">Belongs to the tpcK family.</text>
</comment>
<evidence type="ECO:0000256" key="1">
    <source>
        <dbReference type="ARBA" id="ARBA00005986"/>
    </source>
</evidence>
<name>A0A6A5WZZ4_9PLEO</name>
<dbReference type="AlphaFoldDB" id="A0A6A5WZZ4"/>
<dbReference type="Gene3D" id="3.30.70.100">
    <property type="match status" value="1"/>
</dbReference>
<dbReference type="InterPro" id="IPR011008">
    <property type="entry name" value="Dimeric_a/b-barrel"/>
</dbReference>